<protein>
    <submittedName>
        <fullName evidence="1">Uncharacterized protein</fullName>
    </submittedName>
</protein>
<dbReference type="EMBL" id="WIXE01008711">
    <property type="protein sequence ID" value="KAK5979055.1"/>
    <property type="molecule type" value="Genomic_DNA"/>
</dbReference>
<evidence type="ECO:0000313" key="2">
    <source>
        <dbReference type="Proteomes" id="UP001331761"/>
    </source>
</evidence>
<comment type="caution">
    <text evidence="1">The sequence shown here is derived from an EMBL/GenBank/DDBJ whole genome shotgun (WGS) entry which is preliminary data.</text>
</comment>
<accession>A0AAN8FMI2</accession>
<gene>
    <name evidence="1" type="ORF">GCK32_001619</name>
</gene>
<sequence length="648" mass="72578">MALCTVTAAELHDHITAKVTEGRQQIDDVGFSLQSSNTCTIKYDVTTENNVEAHEFCDLQHPYTLKSFKHGRKTECVIIAEMECGAEVLIGNRCFSYGAEDVYSEGERICKSVSKDHVFHKVSSTFEQKWIATFFSRLGLLWVQNTKSDVKDLSTARLGEGMILTNDQGRAAPGNSDKYVVVLRKGSLAHLKPGVLAPMLTNRKLTVLCSRPAKPRQEYFTSVANRMKEVGYKITMAKDLDQFERPFTVIRGLHSFEIKSDFDAGTQRLHKSCEAFESGYAATPYDFHNPEDFKKVLKEAAVNIVAVPGRRRPSVKTQNLQDCRKDPNFKEARKQFIFDVKRNDKIIEKNALNDSFWAKSFPDRTCADMPRVALAFTQNGLVDVPNIARLFVVCTFGGAPSVKADDGSDACSPLADFNAATKTCKCRTGFDDIRDTKLFATTAHDKSLAPGTVCINCNKKKEMDVFFIMDASNKDTGFYGWSIVKCLRITLAYYGAQVRLLLLGGDDGIRHDTGKFAPAEWNVKLKDEWFGLKQDEYMSELKGLKLKPGLERAFKELDGRVSARKLLIMLLDDEPGDIKEALESLNKLITGTESRIDRFVASRLGHKKENLKKLSTTGEVYKIGDDFKSACIIGTKVTDLMLRLHCTL</sequence>
<evidence type="ECO:0000313" key="1">
    <source>
        <dbReference type="EMBL" id="KAK5979055.1"/>
    </source>
</evidence>
<name>A0AAN8FMI2_TRICO</name>
<keyword evidence="2" id="KW-1185">Reference proteome</keyword>
<proteinExistence type="predicted"/>
<dbReference type="Proteomes" id="UP001331761">
    <property type="component" value="Unassembled WGS sequence"/>
</dbReference>
<organism evidence="1 2">
    <name type="scientific">Trichostrongylus colubriformis</name>
    <name type="common">Black scour worm</name>
    <dbReference type="NCBI Taxonomy" id="6319"/>
    <lineage>
        <taxon>Eukaryota</taxon>
        <taxon>Metazoa</taxon>
        <taxon>Ecdysozoa</taxon>
        <taxon>Nematoda</taxon>
        <taxon>Chromadorea</taxon>
        <taxon>Rhabditida</taxon>
        <taxon>Rhabditina</taxon>
        <taxon>Rhabditomorpha</taxon>
        <taxon>Strongyloidea</taxon>
        <taxon>Trichostrongylidae</taxon>
        <taxon>Trichostrongylus</taxon>
    </lineage>
</organism>
<reference evidence="1 2" key="1">
    <citation type="submission" date="2019-10" db="EMBL/GenBank/DDBJ databases">
        <title>Assembly and Annotation for the nematode Trichostrongylus colubriformis.</title>
        <authorList>
            <person name="Martin J."/>
        </authorList>
    </citation>
    <scope>NUCLEOTIDE SEQUENCE [LARGE SCALE GENOMIC DNA]</scope>
    <source>
        <strain evidence="1">G859</strain>
        <tissue evidence="1">Whole worm</tissue>
    </source>
</reference>
<dbReference type="AlphaFoldDB" id="A0AAN8FMI2"/>